<dbReference type="Gene3D" id="2.60.40.10">
    <property type="entry name" value="Immunoglobulins"/>
    <property type="match status" value="1"/>
</dbReference>
<dbReference type="RefSeq" id="WP_192777551.1">
    <property type="nucleotide sequence ID" value="NZ_BAAASY010000004.1"/>
</dbReference>
<evidence type="ECO:0000256" key="2">
    <source>
        <dbReference type="SAM" id="SignalP"/>
    </source>
</evidence>
<dbReference type="EMBL" id="JADBEF010000001">
    <property type="protein sequence ID" value="MBE1562882.1"/>
    <property type="molecule type" value="Genomic_DNA"/>
</dbReference>
<accession>A0ABR9KLH5</accession>
<name>A0ABR9KLH5_9ACTN</name>
<protein>
    <submittedName>
        <fullName evidence="4">Repeat protein (TIGR01451 family)</fullName>
    </submittedName>
</protein>
<organism evidence="4 5">
    <name type="scientific">Nonomuraea africana</name>
    <dbReference type="NCBI Taxonomy" id="46171"/>
    <lineage>
        <taxon>Bacteria</taxon>
        <taxon>Bacillati</taxon>
        <taxon>Actinomycetota</taxon>
        <taxon>Actinomycetes</taxon>
        <taxon>Streptosporangiales</taxon>
        <taxon>Streptosporangiaceae</taxon>
        <taxon>Nonomuraea</taxon>
    </lineage>
</organism>
<keyword evidence="2" id="KW-0732">Signal</keyword>
<dbReference type="InterPro" id="IPR047589">
    <property type="entry name" value="DUF11_rpt"/>
</dbReference>
<dbReference type="InterPro" id="IPR024079">
    <property type="entry name" value="MetalloPept_cat_dom_sf"/>
</dbReference>
<feature type="chain" id="PRO_5047524784" evidence="2">
    <location>
        <begin position="24"/>
        <end position="1024"/>
    </location>
</feature>
<feature type="domain" description="DUF11" evidence="3">
    <location>
        <begin position="641"/>
        <end position="758"/>
    </location>
</feature>
<dbReference type="InterPro" id="IPR013783">
    <property type="entry name" value="Ig-like_fold"/>
</dbReference>
<comment type="caution">
    <text evidence="4">The sequence shown here is derived from an EMBL/GenBank/DDBJ whole genome shotgun (WGS) entry which is preliminary data.</text>
</comment>
<gene>
    <name evidence="4" type="ORF">H4W81_005661</name>
</gene>
<proteinExistence type="predicted"/>
<feature type="signal peptide" evidence="2">
    <location>
        <begin position="1"/>
        <end position="23"/>
    </location>
</feature>
<sequence length="1024" mass="108206">MRLIAAMLMALGLTSLVSEPVEAAPDPARTAFTITVTMDYFERYEVPDSGFDEEGEFYPHVDFGAPGSDITFGDGSPFRHTAFREGGIVSDDHWHPKNLQGGQRWVFAQRVELPAGRADLPVKISILDSDCCGPNGGTDVMDISPANQDVTLDLTYDLVTDTWRSVVDSAGHTDGVQPGRACPDGYLPISQGQACSVGDGDPNYPEVNDGKRARLDLSIDASEHSDADQDSLPDRAERYGVRNADGSMALDLPDLGADPRRRDLFVEVDHTTGTMPSRQVVETVRRAFARAPVDNLDGSKGITLHVDTGGAFDRGAMEGPPEGTCLDDKDNDGDTDIDGADPDCHYRDTGVEAFRANCDDLVDDDRDGRIAALDSDCIVGEDLRGGGWAGAPLANCGRDDAFQNVARNSFAQVRRGLFTYVLYTTSKAGCDMGGQGGGRDHIILYRTDAGALLHELGHSLGLDHGGDTGANCKPNYVSVMNYDMDGGIPRDGGGVIMDFSPAIKDPNGTDRSKAPLGQLREDQLREDIALDPGDGVNQFVFLDGKRVKRTRPLNVGPDWNGSNPAGDGDDGSTPQRVNIDSKDAAGNPGDCANTTDDSLLTGFDDWARVRDNLARWAGRPVSTVPTKEESERIRAAINTADLGLTLTDAPDPAAAGEDLTWTVTVTNHGPNAATGTRVTVELPTGLGVPSTSVPCVTAGATLTCGLNQVRPGDIRRFTITTRLPADLAQRTRSIEATAKVGNLAGPDPAPANNAAAAQTKVIAKADVKIAALTASRPLEVLIGEPGAVTLVTITENAGPSSPVDVDLTTAAVTDPGVTVSPARTDAHRPALAVGSPWQSTHEATLTCTTPGRKTVTLTSTVALSVAGDVDPDPSNNTRSTSFQIDCVVPIAINVRPGGTPNSINLNTDATLAALTTSAGEYGLPLAFDATRIDVTRTLWGLRENLFNLAAPHGASESHAKGHPERSYELDERTSDADLDLVLHFKPNASGLTADSTQACLRGAYLAPDGNRYTFLGCDAVRITP</sequence>
<dbReference type="Gene3D" id="3.40.390.10">
    <property type="entry name" value="Collagenase (Catalytic Domain)"/>
    <property type="match status" value="1"/>
</dbReference>
<dbReference type="InterPro" id="IPR001434">
    <property type="entry name" value="OmcB-like_DUF11"/>
</dbReference>
<reference evidence="4 5" key="1">
    <citation type="submission" date="2020-10" db="EMBL/GenBank/DDBJ databases">
        <title>Sequencing the genomes of 1000 actinobacteria strains.</title>
        <authorList>
            <person name="Klenk H.-P."/>
        </authorList>
    </citation>
    <scope>NUCLEOTIDE SEQUENCE [LARGE SCALE GENOMIC DNA]</scope>
    <source>
        <strain evidence="4 5">DSM 43748</strain>
    </source>
</reference>
<evidence type="ECO:0000259" key="3">
    <source>
        <dbReference type="Pfam" id="PF01345"/>
    </source>
</evidence>
<evidence type="ECO:0000313" key="4">
    <source>
        <dbReference type="EMBL" id="MBE1562882.1"/>
    </source>
</evidence>
<dbReference type="NCBIfam" id="TIGR01451">
    <property type="entry name" value="B_ant_repeat"/>
    <property type="match status" value="1"/>
</dbReference>
<feature type="region of interest" description="Disordered" evidence="1">
    <location>
        <begin position="551"/>
        <end position="593"/>
    </location>
</feature>
<dbReference type="SUPFAM" id="SSF55486">
    <property type="entry name" value="Metalloproteases ('zincins'), catalytic domain"/>
    <property type="match status" value="1"/>
</dbReference>
<dbReference type="Pfam" id="PF01345">
    <property type="entry name" value="DUF11"/>
    <property type="match status" value="1"/>
</dbReference>
<evidence type="ECO:0000256" key="1">
    <source>
        <dbReference type="SAM" id="MobiDB-lite"/>
    </source>
</evidence>
<dbReference type="Proteomes" id="UP000661607">
    <property type="component" value="Unassembled WGS sequence"/>
</dbReference>
<keyword evidence="5" id="KW-1185">Reference proteome</keyword>
<evidence type="ECO:0000313" key="5">
    <source>
        <dbReference type="Proteomes" id="UP000661607"/>
    </source>
</evidence>